<dbReference type="STRING" id="764298.STRMA_0002"/>
<feature type="coiled-coil region" evidence="1">
    <location>
        <begin position="40"/>
        <end position="67"/>
    </location>
</feature>
<reference evidence="2 3" key="1">
    <citation type="journal article" date="2014" name="Int. J. Syst. Evol. Microbiol.">
        <title>Phylogenomics and the dynamic genome evolution of the genus Streptococcus.</title>
        <authorList>
            <consortium name="The Broad Institute Genome Sequencing Platform"/>
            <person name="Richards V.P."/>
            <person name="Palmer S.R."/>
            <person name="Pavinski Bitar P.D."/>
            <person name="Qin X."/>
            <person name="Weinstock G.M."/>
            <person name="Highlander S.K."/>
            <person name="Town C.D."/>
            <person name="Burne R.A."/>
            <person name="Stanhope M.J."/>
        </authorList>
    </citation>
    <scope>NUCLEOTIDE SEQUENCE [LARGE SCALE GENOMIC DNA]</scope>
    <source>
        <strain evidence="2 3">NCTC 11558</strain>
    </source>
</reference>
<comment type="caution">
    <text evidence="2">The sequence shown here is derived from an EMBL/GenBank/DDBJ whole genome shotgun (WGS) entry which is preliminary data.</text>
</comment>
<protein>
    <submittedName>
        <fullName evidence="2">Uncharacterized protein</fullName>
    </submittedName>
</protein>
<organism evidence="2 3">
    <name type="scientific">Streptococcus macacae NCTC 11558</name>
    <dbReference type="NCBI Taxonomy" id="764298"/>
    <lineage>
        <taxon>Bacteria</taxon>
        <taxon>Bacillati</taxon>
        <taxon>Bacillota</taxon>
        <taxon>Bacilli</taxon>
        <taxon>Lactobacillales</taxon>
        <taxon>Streptococcaceae</taxon>
        <taxon>Streptococcus</taxon>
    </lineage>
</organism>
<dbReference type="OrthoDB" id="2235960at2"/>
<evidence type="ECO:0000313" key="2">
    <source>
        <dbReference type="EMBL" id="EHJ52977.1"/>
    </source>
</evidence>
<keyword evidence="3" id="KW-1185">Reference proteome</keyword>
<gene>
    <name evidence="2" type="ORF">STRMA_0002</name>
</gene>
<proteinExistence type="predicted"/>
<evidence type="ECO:0000256" key="1">
    <source>
        <dbReference type="SAM" id="Coils"/>
    </source>
</evidence>
<sequence>MKRSTKITLISLTTLAILAGIGAAVMVMSDLNSRYQALGKERLEQEIKEAEKKKREEERATKEKQVAYLKEHEQEMTGYVKSQNPEITTVKFDWDSIRVVTAGNGTPQGGSKVLLIFGYANGSKLTNIKLKFAVDKENIPKIDSITSDNLNDI</sequence>
<dbReference type="EMBL" id="AEUW02000001">
    <property type="protein sequence ID" value="EHJ52977.1"/>
    <property type="molecule type" value="Genomic_DNA"/>
</dbReference>
<dbReference type="Proteomes" id="UP000003573">
    <property type="component" value="Unassembled WGS sequence"/>
</dbReference>
<accession>G5JXV7</accession>
<keyword evidence="1" id="KW-0175">Coiled coil</keyword>
<dbReference type="RefSeq" id="WP_003081654.1">
    <property type="nucleotide sequence ID" value="NZ_AEUW02000001.1"/>
</dbReference>
<dbReference type="AlphaFoldDB" id="G5JXV7"/>
<evidence type="ECO:0000313" key="3">
    <source>
        <dbReference type="Proteomes" id="UP000003573"/>
    </source>
</evidence>
<name>G5JXV7_9STRE</name>